<dbReference type="Proteomes" id="UP001372834">
    <property type="component" value="Unassembled WGS sequence"/>
</dbReference>
<proteinExistence type="predicted"/>
<dbReference type="EMBL" id="JAWJWE010000037">
    <property type="protein sequence ID" value="KAK6626415.1"/>
    <property type="molecule type" value="Genomic_DNA"/>
</dbReference>
<sequence length="265" mass="27982">MDITIPAVLPGLSMADVRALISSYKRGLKLHVEAMRETSRYRASINAQFLEGHERLFEEFLGGLRRLLLGAVQGPAEATLPASDNGRLDRLERALEALTGKVSTLTDRLMASGSSGSTRPPPTPAPPTYAAAAKQTAKVSAPAPKQTAVLRQPAAKKQKAVKKQTAPAPSTFPALPKIPALKPAKSKPKPKPAPQPTSYAAAIKAAAKRPAPPPGVRTLVVRGEPGRTAAAIKDELQSALNPGTTGIKVLRLREGENLGVPDRCR</sequence>
<feature type="region of interest" description="Disordered" evidence="1">
    <location>
        <begin position="110"/>
        <end position="198"/>
    </location>
</feature>
<name>A0AAN8PLS1_POLSC</name>
<evidence type="ECO:0000313" key="3">
    <source>
        <dbReference type="Proteomes" id="UP001372834"/>
    </source>
</evidence>
<evidence type="ECO:0000313" key="2">
    <source>
        <dbReference type="EMBL" id="KAK6626415.1"/>
    </source>
</evidence>
<accession>A0AAN8PLS1</accession>
<evidence type="ECO:0000256" key="1">
    <source>
        <dbReference type="SAM" id="MobiDB-lite"/>
    </source>
</evidence>
<protein>
    <submittedName>
        <fullName evidence="2">Uncharacterized protein</fullName>
    </submittedName>
</protein>
<dbReference type="AlphaFoldDB" id="A0AAN8PLS1"/>
<feature type="compositionally biased region" description="Low complexity" evidence="1">
    <location>
        <begin position="163"/>
        <end position="183"/>
    </location>
</feature>
<organism evidence="2 3">
    <name type="scientific">Polyplax serrata</name>
    <name type="common">Common mouse louse</name>
    <dbReference type="NCBI Taxonomy" id="468196"/>
    <lineage>
        <taxon>Eukaryota</taxon>
        <taxon>Metazoa</taxon>
        <taxon>Ecdysozoa</taxon>
        <taxon>Arthropoda</taxon>
        <taxon>Hexapoda</taxon>
        <taxon>Insecta</taxon>
        <taxon>Pterygota</taxon>
        <taxon>Neoptera</taxon>
        <taxon>Paraneoptera</taxon>
        <taxon>Psocodea</taxon>
        <taxon>Troctomorpha</taxon>
        <taxon>Phthiraptera</taxon>
        <taxon>Anoplura</taxon>
        <taxon>Polyplacidae</taxon>
        <taxon>Polyplax</taxon>
    </lineage>
</organism>
<gene>
    <name evidence="2" type="ORF">RUM43_006726</name>
</gene>
<dbReference type="PRINTS" id="PR01217">
    <property type="entry name" value="PRICHEXTENSN"/>
</dbReference>
<reference evidence="2 3" key="1">
    <citation type="submission" date="2023-10" db="EMBL/GenBank/DDBJ databases">
        <title>Genomes of two closely related lineages of the louse Polyplax serrata with different host specificities.</title>
        <authorList>
            <person name="Martinu J."/>
            <person name="Tarabai H."/>
            <person name="Stefka J."/>
            <person name="Hypsa V."/>
        </authorList>
    </citation>
    <scope>NUCLEOTIDE SEQUENCE [LARGE SCALE GENOMIC DNA]</scope>
    <source>
        <strain evidence="2">HR10_N</strain>
    </source>
</reference>
<feature type="compositionally biased region" description="Low complexity" evidence="1">
    <location>
        <begin position="128"/>
        <end position="143"/>
    </location>
</feature>
<comment type="caution">
    <text evidence="2">The sequence shown here is derived from an EMBL/GenBank/DDBJ whole genome shotgun (WGS) entry which is preliminary data.</text>
</comment>